<sequence length="37" mass="4445">MLCNHGILPSVTMKIPLKERLLMWEFLRKEMKEAKKT</sequence>
<accession>A0A8S5N2L5</accession>
<dbReference type="EMBL" id="BK015043">
    <property type="protein sequence ID" value="DAD88591.1"/>
    <property type="molecule type" value="Genomic_DNA"/>
</dbReference>
<organism evidence="1">
    <name type="scientific">Myoviridae sp. ctP4M4</name>
    <dbReference type="NCBI Taxonomy" id="2826647"/>
    <lineage>
        <taxon>Viruses</taxon>
        <taxon>Duplodnaviria</taxon>
        <taxon>Heunggongvirae</taxon>
        <taxon>Uroviricota</taxon>
        <taxon>Caudoviricetes</taxon>
    </lineage>
</organism>
<reference evidence="1" key="1">
    <citation type="journal article" date="2021" name="Proc. Natl. Acad. Sci. U.S.A.">
        <title>A Catalog of Tens of Thousands of Viruses from Human Metagenomes Reveals Hidden Associations with Chronic Diseases.</title>
        <authorList>
            <person name="Tisza M.J."/>
            <person name="Buck C.B."/>
        </authorList>
    </citation>
    <scope>NUCLEOTIDE SEQUENCE</scope>
    <source>
        <strain evidence="1">CtP4M4</strain>
    </source>
</reference>
<protein>
    <submittedName>
        <fullName evidence="1">Uncharacterized protein</fullName>
    </submittedName>
</protein>
<evidence type="ECO:0000313" key="1">
    <source>
        <dbReference type="EMBL" id="DAD88591.1"/>
    </source>
</evidence>
<name>A0A8S5N2L5_9CAUD</name>
<proteinExistence type="predicted"/>